<accession>A0A2H3CPQ0</accession>
<evidence type="ECO:0000313" key="1">
    <source>
        <dbReference type="EMBL" id="PBK81192.1"/>
    </source>
</evidence>
<proteinExistence type="predicted"/>
<protein>
    <submittedName>
        <fullName evidence="1">Uncharacterized protein</fullName>
    </submittedName>
</protein>
<reference evidence="2" key="1">
    <citation type="journal article" date="2017" name="Nat. Ecol. Evol.">
        <title>Genome expansion and lineage-specific genetic innovations in the forest pathogenic fungi Armillaria.</title>
        <authorList>
            <person name="Sipos G."/>
            <person name="Prasanna A.N."/>
            <person name="Walter M.C."/>
            <person name="O'Connor E."/>
            <person name="Balint B."/>
            <person name="Krizsan K."/>
            <person name="Kiss B."/>
            <person name="Hess J."/>
            <person name="Varga T."/>
            <person name="Slot J."/>
            <person name="Riley R."/>
            <person name="Boka B."/>
            <person name="Rigling D."/>
            <person name="Barry K."/>
            <person name="Lee J."/>
            <person name="Mihaltcheva S."/>
            <person name="LaButti K."/>
            <person name="Lipzen A."/>
            <person name="Waldron R."/>
            <person name="Moloney N.M."/>
            <person name="Sperisen C."/>
            <person name="Kredics L."/>
            <person name="Vagvoelgyi C."/>
            <person name="Patrignani A."/>
            <person name="Fitzpatrick D."/>
            <person name="Nagy I."/>
            <person name="Doyle S."/>
            <person name="Anderson J.B."/>
            <person name="Grigoriev I.V."/>
            <person name="Gueldener U."/>
            <person name="Muensterkoetter M."/>
            <person name="Nagy L.G."/>
        </authorList>
    </citation>
    <scope>NUCLEOTIDE SEQUENCE [LARGE SCALE GENOMIC DNA]</scope>
    <source>
        <strain evidence="2">Ar21-2</strain>
    </source>
</reference>
<dbReference type="Proteomes" id="UP000217790">
    <property type="component" value="Unassembled WGS sequence"/>
</dbReference>
<dbReference type="InParanoid" id="A0A2H3CPQ0"/>
<dbReference type="EMBL" id="KZ293733">
    <property type="protein sequence ID" value="PBK81192.1"/>
    <property type="molecule type" value="Genomic_DNA"/>
</dbReference>
<organism evidence="1 2">
    <name type="scientific">Armillaria gallica</name>
    <name type="common">Bulbous honey fungus</name>
    <name type="synonym">Armillaria bulbosa</name>
    <dbReference type="NCBI Taxonomy" id="47427"/>
    <lineage>
        <taxon>Eukaryota</taxon>
        <taxon>Fungi</taxon>
        <taxon>Dikarya</taxon>
        <taxon>Basidiomycota</taxon>
        <taxon>Agaricomycotina</taxon>
        <taxon>Agaricomycetes</taxon>
        <taxon>Agaricomycetidae</taxon>
        <taxon>Agaricales</taxon>
        <taxon>Marasmiineae</taxon>
        <taxon>Physalacriaceae</taxon>
        <taxon>Armillaria</taxon>
    </lineage>
</organism>
<evidence type="ECO:0000313" key="2">
    <source>
        <dbReference type="Proteomes" id="UP000217790"/>
    </source>
</evidence>
<sequence length="152" mass="17176">MYPEQLEHPGRVSHFPSIPRGGLESWAQVVSQSDKSCQEMNNNQVNIFGKVNFVSSLGTERMDRIQHRLDFWLQSTGYLIAGPGLAYKDLKLEKEFALIFKNGQAICYEAPEQKRTSNSRKAAVAVLNPTSHTKESLLTTDLKKHLASHLDY</sequence>
<dbReference type="AlphaFoldDB" id="A0A2H3CPQ0"/>
<keyword evidence="2" id="KW-1185">Reference proteome</keyword>
<gene>
    <name evidence="1" type="ORF">ARMGADRAFT_1039482</name>
</gene>
<name>A0A2H3CPQ0_ARMGA</name>